<feature type="domain" description="AB hydrolase-1" evidence="1">
    <location>
        <begin position="72"/>
        <end position="325"/>
    </location>
</feature>
<dbReference type="Gene3D" id="3.40.50.1820">
    <property type="entry name" value="alpha/beta hydrolase"/>
    <property type="match status" value="1"/>
</dbReference>
<evidence type="ECO:0000313" key="3">
    <source>
        <dbReference type="Proteomes" id="UP000218690"/>
    </source>
</evidence>
<dbReference type="PANTHER" id="PTHR43194:SF2">
    <property type="entry name" value="PEROXISOMAL MEMBRANE PROTEIN LPX1"/>
    <property type="match status" value="1"/>
</dbReference>
<dbReference type="InterPro" id="IPR050228">
    <property type="entry name" value="Carboxylesterase_BioH"/>
</dbReference>
<dbReference type="PANTHER" id="PTHR43194">
    <property type="entry name" value="HYDROLASE ALPHA/BETA FOLD FAMILY"/>
    <property type="match status" value="1"/>
</dbReference>
<comment type="caution">
    <text evidence="2">The sequence shown here is derived from an EMBL/GenBank/DDBJ whole genome shotgun (WGS) entry which is preliminary data.</text>
</comment>
<gene>
    <name evidence="2" type="ORF">COM45_11095</name>
</gene>
<dbReference type="InterPro" id="IPR029058">
    <property type="entry name" value="AB_hydrolase_fold"/>
</dbReference>
<dbReference type="InterPro" id="IPR000073">
    <property type="entry name" value="AB_hydrolase_1"/>
</dbReference>
<dbReference type="SUPFAM" id="SSF53474">
    <property type="entry name" value="alpha/beta-Hydrolases"/>
    <property type="match status" value="1"/>
</dbReference>
<dbReference type="EMBL" id="NWBP01000033">
    <property type="protein sequence ID" value="PCC82234.1"/>
    <property type="molecule type" value="Genomic_DNA"/>
</dbReference>
<dbReference type="GO" id="GO:0016787">
    <property type="term" value="F:hydrolase activity"/>
    <property type="evidence" value="ECO:0007669"/>
    <property type="project" value="UniProtKB-KW"/>
</dbReference>
<protein>
    <submittedName>
        <fullName evidence="2">Alpha/beta hydrolase</fullName>
    </submittedName>
</protein>
<proteinExistence type="predicted"/>
<evidence type="ECO:0000313" key="2">
    <source>
        <dbReference type="EMBL" id="PCC82234.1"/>
    </source>
</evidence>
<organism evidence="2 3">
    <name type="scientific">Corynebacterium accolens</name>
    <dbReference type="NCBI Taxonomy" id="38284"/>
    <lineage>
        <taxon>Bacteria</taxon>
        <taxon>Bacillati</taxon>
        <taxon>Actinomycetota</taxon>
        <taxon>Actinomycetes</taxon>
        <taxon>Mycobacteriales</taxon>
        <taxon>Corynebacteriaceae</taxon>
        <taxon>Corynebacterium</taxon>
    </lineage>
</organism>
<dbReference type="Pfam" id="PF12697">
    <property type="entry name" value="Abhydrolase_6"/>
    <property type="match status" value="1"/>
</dbReference>
<reference evidence="2 3" key="1">
    <citation type="submission" date="2017-09" db="EMBL/GenBank/DDBJ databases">
        <title>Draft Genome Sequence of Corynebacterium accolens AH4003.</title>
        <authorList>
            <person name="Chen Y."/>
            <person name="Oosthuysen W.F."/>
            <person name="Kelley S."/>
            <person name="Horswill A."/>
        </authorList>
    </citation>
    <scope>NUCLEOTIDE SEQUENCE [LARGE SCALE GENOMIC DNA]</scope>
    <source>
        <strain evidence="2 3">AH4003</strain>
    </source>
</reference>
<dbReference type="AlphaFoldDB" id="A0A2A4AIN5"/>
<evidence type="ECO:0000259" key="1">
    <source>
        <dbReference type="Pfam" id="PF12697"/>
    </source>
</evidence>
<name>A0A2A4AIN5_9CORY</name>
<sequence length="336" mass="37346">MIYRARAKTIAHSWARRLRPTRRNEQHLMYESLHNHTDEPGLTGIDSLGTVRNDGLDIAWYEVGPQDSDITVVFIHGYCLSAEAYYSQVDYMRRHFPEARCLLVDIRGHGLSPEVTPAQCTVDAAADDVLAVLSKRASRGKLVVVGHSLGGMVALNVIRRAPDEVYQRVDSALLIATSMRRFAAKGVAQILESKALGSLYNACMRLPRRMDRIRFEVAQWVAPLFAALLAGFPQMEKLQFHVAMLMDTPLSSYTGFFDDLLDHSEYAAADRLARLRGEVIVGSADIVTPRSQSDVILEHWPAARLTEVDGAGHMVILEEPEAISEALGRLLVPLVD</sequence>
<dbReference type="Proteomes" id="UP000218690">
    <property type="component" value="Unassembled WGS sequence"/>
</dbReference>
<keyword evidence="2" id="KW-0378">Hydrolase</keyword>
<accession>A0A2A4AIN5</accession>